<accession>A0A423VJD8</accession>
<evidence type="ECO:0000256" key="10">
    <source>
        <dbReference type="SAM" id="MobiDB-lite"/>
    </source>
</evidence>
<evidence type="ECO:0000256" key="4">
    <source>
        <dbReference type="ARBA" id="ARBA00022603"/>
    </source>
</evidence>
<dbReference type="EMBL" id="LJZO01000045">
    <property type="protein sequence ID" value="ROV91120.1"/>
    <property type="molecule type" value="Genomic_DNA"/>
</dbReference>
<evidence type="ECO:0000313" key="13">
    <source>
        <dbReference type="Proteomes" id="UP000284375"/>
    </source>
</evidence>
<feature type="region of interest" description="Disordered" evidence="10">
    <location>
        <begin position="494"/>
        <end position="576"/>
    </location>
</feature>
<reference evidence="12 13" key="1">
    <citation type="submission" date="2015-09" db="EMBL/GenBank/DDBJ databases">
        <title>Host preference determinants of Valsa canker pathogens revealed by comparative genomics.</title>
        <authorList>
            <person name="Yin Z."/>
            <person name="Huang L."/>
        </authorList>
    </citation>
    <scope>NUCLEOTIDE SEQUENCE [LARGE SCALE GENOMIC DNA]</scope>
    <source>
        <strain evidence="12 13">YSFL</strain>
    </source>
</reference>
<keyword evidence="6" id="KW-0949">S-adenosyl-L-methionine</keyword>
<organism evidence="12 13">
    <name type="scientific">Cytospora chrysosperma</name>
    <name type="common">Cytospora canker fungus</name>
    <name type="synonym">Sphaeria chrysosperma</name>
    <dbReference type="NCBI Taxonomy" id="252740"/>
    <lineage>
        <taxon>Eukaryota</taxon>
        <taxon>Fungi</taxon>
        <taxon>Dikarya</taxon>
        <taxon>Ascomycota</taxon>
        <taxon>Pezizomycotina</taxon>
        <taxon>Sordariomycetes</taxon>
        <taxon>Sordariomycetidae</taxon>
        <taxon>Diaporthales</taxon>
        <taxon>Cytosporaceae</taxon>
        <taxon>Cytospora</taxon>
    </lineage>
</organism>
<evidence type="ECO:0000256" key="2">
    <source>
        <dbReference type="ARBA" id="ARBA00012796"/>
    </source>
</evidence>
<feature type="compositionally biased region" description="Basic and acidic residues" evidence="10">
    <location>
        <begin position="423"/>
        <end position="433"/>
    </location>
</feature>
<dbReference type="InterPro" id="IPR049470">
    <property type="entry name" value="TRM61_C"/>
</dbReference>
<feature type="domain" description="tRNA (adenine(58)-N(1))-methyltransferase catalytic subunit TRM61 C-terminal" evidence="11">
    <location>
        <begin position="318"/>
        <end position="395"/>
    </location>
</feature>
<feature type="compositionally biased region" description="Low complexity" evidence="10">
    <location>
        <begin position="126"/>
        <end position="136"/>
    </location>
</feature>
<feature type="region of interest" description="Disordered" evidence="10">
    <location>
        <begin position="93"/>
        <end position="136"/>
    </location>
</feature>
<evidence type="ECO:0000256" key="6">
    <source>
        <dbReference type="ARBA" id="ARBA00022691"/>
    </source>
</evidence>
<feature type="domain" description="tRNA (adenine(58)-N(1))-methyltransferase catalytic subunit TRM61 C-terminal" evidence="11">
    <location>
        <begin position="141"/>
        <end position="286"/>
    </location>
</feature>
<keyword evidence="8" id="KW-0539">Nucleus</keyword>
<dbReference type="STRING" id="252740.A0A423VJD8"/>
<proteinExistence type="predicted"/>
<dbReference type="OrthoDB" id="1925287at2759"/>
<comment type="caution">
    <text evidence="12">The sequence shown here is derived from an EMBL/GenBank/DDBJ whole genome shotgun (WGS) entry which is preliminary data.</text>
</comment>
<feature type="region of interest" description="Disordered" evidence="10">
    <location>
        <begin position="287"/>
        <end position="311"/>
    </location>
</feature>
<feature type="compositionally biased region" description="Basic and acidic residues" evidence="10">
    <location>
        <begin position="109"/>
        <end position="122"/>
    </location>
</feature>
<dbReference type="Pfam" id="PF08704">
    <property type="entry name" value="GCD14"/>
    <property type="match status" value="2"/>
</dbReference>
<dbReference type="GO" id="GO:0160107">
    <property type="term" value="F:tRNA (adenine(58)-N1)-methyltransferase activity"/>
    <property type="evidence" value="ECO:0007669"/>
    <property type="project" value="UniProtKB-EC"/>
</dbReference>
<protein>
    <recommendedName>
        <fullName evidence="3">tRNA (adenine(58)-N(1))-methyltransferase catalytic subunit TRM61</fullName>
        <ecNumber evidence="2">2.1.1.220</ecNumber>
    </recommendedName>
    <alternativeName>
        <fullName evidence="9">tRNA(m1A58)-methyltransferase subunit TRM61</fullName>
    </alternativeName>
</protein>
<dbReference type="InterPro" id="IPR014816">
    <property type="entry name" value="tRNA_MeTrfase_Gcd14"/>
</dbReference>
<feature type="compositionally biased region" description="Low complexity" evidence="10">
    <location>
        <begin position="434"/>
        <end position="443"/>
    </location>
</feature>
<evidence type="ECO:0000259" key="11">
    <source>
        <dbReference type="Pfam" id="PF08704"/>
    </source>
</evidence>
<keyword evidence="5" id="KW-0808">Transferase</keyword>
<keyword evidence="4" id="KW-0489">Methyltransferase</keyword>
<evidence type="ECO:0000256" key="5">
    <source>
        <dbReference type="ARBA" id="ARBA00022679"/>
    </source>
</evidence>
<gene>
    <name evidence="12" type="ORF">VSDG_07848</name>
</gene>
<dbReference type="GO" id="GO:0031515">
    <property type="term" value="C:tRNA (m1A) methyltransferase complex"/>
    <property type="evidence" value="ECO:0007669"/>
    <property type="project" value="InterPro"/>
</dbReference>
<dbReference type="Proteomes" id="UP000284375">
    <property type="component" value="Unassembled WGS sequence"/>
</dbReference>
<dbReference type="PROSITE" id="PS51620">
    <property type="entry name" value="SAM_TRM61"/>
    <property type="match status" value="1"/>
</dbReference>
<evidence type="ECO:0000256" key="7">
    <source>
        <dbReference type="ARBA" id="ARBA00022694"/>
    </source>
</evidence>
<feature type="region of interest" description="Disordered" evidence="10">
    <location>
        <begin position="404"/>
        <end position="452"/>
    </location>
</feature>
<keyword evidence="13" id="KW-1185">Reference proteome</keyword>
<dbReference type="Gene3D" id="3.10.330.20">
    <property type="match status" value="1"/>
</dbReference>
<evidence type="ECO:0000256" key="1">
    <source>
        <dbReference type="ARBA" id="ARBA00004123"/>
    </source>
</evidence>
<dbReference type="AlphaFoldDB" id="A0A423VJD8"/>
<evidence type="ECO:0000256" key="8">
    <source>
        <dbReference type="ARBA" id="ARBA00023242"/>
    </source>
</evidence>
<dbReference type="GO" id="GO:0005634">
    <property type="term" value="C:nucleus"/>
    <property type="evidence" value="ECO:0007669"/>
    <property type="project" value="UniProtKB-SubCell"/>
</dbReference>
<name>A0A423VJD8_CYTCH</name>
<evidence type="ECO:0000313" key="12">
    <source>
        <dbReference type="EMBL" id="ROV91120.1"/>
    </source>
</evidence>
<keyword evidence="7" id="KW-0819">tRNA processing</keyword>
<evidence type="ECO:0000256" key="3">
    <source>
        <dbReference type="ARBA" id="ARBA00015963"/>
    </source>
</evidence>
<dbReference type="InterPro" id="IPR029063">
    <property type="entry name" value="SAM-dependent_MTases_sf"/>
</dbReference>
<dbReference type="PANTHER" id="PTHR12133:SF2">
    <property type="entry name" value="TRNA (ADENINE(58)-N(1))-METHYLTRANSFERASE CATALYTIC SUBUNIT TRMT61A"/>
    <property type="match status" value="1"/>
</dbReference>
<comment type="subcellular location">
    <subcellularLocation>
        <location evidence="1">Nucleus</location>
    </subcellularLocation>
</comment>
<dbReference type="SUPFAM" id="SSF53335">
    <property type="entry name" value="S-adenosyl-L-methionine-dependent methyltransferases"/>
    <property type="match status" value="1"/>
</dbReference>
<dbReference type="Gene3D" id="3.40.50.150">
    <property type="entry name" value="Vaccinia Virus protein VP39"/>
    <property type="match status" value="1"/>
</dbReference>
<dbReference type="EC" id="2.1.1.220" evidence="2"/>
<feature type="compositionally biased region" description="Basic and acidic residues" evidence="10">
    <location>
        <begin position="515"/>
        <end position="525"/>
    </location>
</feature>
<dbReference type="PANTHER" id="PTHR12133">
    <property type="entry name" value="TRNA (ADENINE(58)-N(1))-METHYLTRANSFERASE"/>
    <property type="match status" value="1"/>
</dbReference>
<sequence length="576" mass="64016">MDGQIETTQIQSTTAQATNTMLRQDSPFLNPGPTTRPDTLAIVQLAKDDLVPVYLRNTTGEHDGYKEGHVLNTRFGSFPHSTLIGIPWGSQVRASNVDTGSRGRRINKRAKEAQDPAKDKANKSHAPAQKQQKTTTTAKSGFVYILPPTPEIWTSSLPHRTQVVYTPDYSYVLQRIRARPGSRLIEAGSGSGSFTHASVRAVYDGCTGHHDGREPTGKVFSFEYHEQRFEKMKKEISEHGLNRLVEINHRDVYKDGFLVDGKSPEADAIFLDLPAPWLALPHLSRRRPKTDSDMEGVQAGNGSKADGEEKWTSPLNPKKSAYICTFSPCIEQVTRTVSEMRKLGWVEIEMVEIAHKRINVFREKIGLNIISDRGSQQAPKDVAEALAKLKEIEAKGAEHNAKMFAGLNKGKGNDDGDMDLDDGPARPEADGDKQQQQQQQQAQKPDAATVDDANTKSYLQGRLVTRPEAELKSHTSYLVFALLPREWTEEDEAAAAARWPIGGEPPQKVIGGMDRASRKQERRELLQQGSRNKKNRNAKERHQQRINLTTERAKVQAQEVEADKVLGEAQPEDGGA</sequence>
<dbReference type="GO" id="GO:0030488">
    <property type="term" value="P:tRNA methylation"/>
    <property type="evidence" value="ECO:0007669"/>
    <property type="project" value="InterPro"/>
</dbReference>
<evidence type="ECO:0000256" key="9">
    <source>
        <dbReference type="ARBA" id="ARBA00033309"/>
    </source>
</evidence>